<proteinExistence type="predicted"/>
<dbReference type="SMART" id="SM00225">
    <property type="entry name" value="BTB"/>
    <property type="match status" value="2"/>
</dbReference>
<evidence type="ECO:0000256" key="2">
    <source>
        <dbReference type="ARBA" id="ARBA00022737"/>
    </source>
</evidence>
<keyword evidence="6" id="KW-1185">Reference proteome</keyword>
<name>A0A6A5BIZ7_NAEFO</name>
<feature type="region of interest" description="Disordered" evidence="3">
    <location>
        <begin position="1"/>
        <end position="67"/>
    </location>
</feature>
<evidence type="ECO:0000313" key="6">
    <source>
        <dbReference type="Proteomes" id="UP000444721"/>
    </source>
</evidence>
<sequence>MSDYLKALYGEEEEYDDYDSNEEDYDEDPYLEKEDDDNQEEVVENVDPQQDSNESEEVHHSHSIPSELGSNMTSWSSCLLFPPKPSFKNHVRSLSKQKKVEHHERVIEYIGEEEVEKYKEKYFNNHDLERWNSTYQNTIMEKTSMITKVPIRFIESHKLIYEKVDHVLGRKPMKPRGAVQDKVVDLGYDLALSNMVGCLFSNYIYLSGGEKDGNSYSQTIVFDIHNKKWINFSEIYNNCFGYWNRQWPINPPHSKDHILVSLSGYLIWSSWNECLYLQPPAQLIEGNIFFSKQWDSVSMQTLDTIEHTTNYSHSSSQNKFWIFGRRSLKSKQVTNQLVVGELTRATSYSITLVRKLVPSDGAPLPRENHAQCQVDDKIFIYGGNYMETHQLLNDLHVFNATAKQWIEVDLSISPPPMRNHSLCSVGKYIYLSGGILENNKISNVMYRYNVSKGRFSVVIPNNQDALVCAAGRAFHYSIAIYDHILFVGGLCDLQQRKHAPHAALLHYALDDGVENSAYVYLKHQLEKQKQGDLENYDMILRVADRDHGESHYLYCHRTLLMTRSEYFKNLLQQMSSQEVEYSEDGTKIVMNMEHKYHLDAVQVYVRFLYTGNVILPEDVQESCLQEIIELSKFDHPKHQIFSDLSERKKIYLDSSAKILQELKSDFHQLYLQVEQSVDNFICEPCFENSYADVTIQILDPHSHQVLHQLRAHKFFLNRSAYFDAVFSSKMEESTTGIIKFNEISLNGLLCVLKYLYTNQIVVSIETAIEVFLSALLFQLNEVANHARVIVRNNITAQNALELVVLADVYNDVSIRNHCIKVIAENFTELSSREAYQYLPEKVKSETREVYLYKLRKLSKQKKFNNSKE</sequence>
<dbReference type="Gene3D" id="3.30.710.10">
    <property type="entry name" value="Potassium Channel Kv1.1, Chain A"/>
    <property type="match status" value="2"/>
</dbReference>
<dbReference type="PROSITE" id="PS50097">
    <property type="entry name" value="BTB"/>
    <property type="match status" value="2"/>
</dbReference>
<dbReference type="VEuPathDB" id="AmoebaDB:FDP41_006433"/>
<dbReference type="Pfam" id="PF00651">
    <property type="entry name" value="BTB"/>
    <property type="match status" value="2"/>
</dbReference>
<dbReference type="EMBL" id="VFQX01000052">
    <property type="protein sequence ID" value="KAF0974401.1"/>
    <property type="molecule type" value="Genomic_DNA"/>
</dbReference>
<reference evidence="5 6" key="1">
    <citation type="journal article" date="2019" name="Sci. Rep.">
        <title>Nanopore sequencing improves the draft genome of the human pathogenic amoeba Naegleria fowleri.</title>
        <authorList>
            <person name="Liechti N."/>
            <person name="Schurch N."/>
            <person name="Bruggmann R."/>
            <person name="Wittwer M."/>
        </authorList>
    </citation>
    <scope>NUCLEOTIDE SEQUENCE [LARGE SCALE GENOMIC DNA]</scope>
    <source>
        <strain evidence="5 6">ATCC 30894</strain>
    </source>
</reference>
<comment type="caution">
    <text evidence="5">The sequence shown here is derived from an EMBL/GenBank/DDBJ whole genome shotgun (WGS) entry which is preliminary data.</text>
</comment>
<dbReference type="InterPro" id="IPR000210">
    <property type="entry name" value="BTB/POZ_dom"/>
</dbReference>
<dbReference type="OrthoDB" id="684045at2759"/>
<dbReference type="Pfam" id="PF24681">
    <property type="entry name" value="Kelch_KLHDC2_KLHL20_DRC7"/>
    <property type="match status" value="1"/>
</dbReference>
<feature type="compositionally biased region" description="Acidic residues" evidence="3">
    <location>
        <begin position="10"/>
        <end position="44"/>
    </location>
</feature>
<accession>A0A6A5BIZ7</accession>
<dbReference type="CDD" id="cd18186">
    <property type="entry name" value="BTB_POZ_ZBTB_KLHL-like"/>
    <property type="match status" value="2"/>
</dbReference>
<feature type="domain" description="BTB" evidence="4">
    <location>
        <begin position="691"/>
        <end position="764"/>
    </location>
</feature>
<dbReference type="InterPro" id="IPR011333">
    <property type="entry name" value="SKP1/BTB/POZ_sf"/>
</dbReference>
<organism evidence="5 6">
    <name type="scientific">Naegleria fowleri</name>
    <name type="common">Brain eating amoeba</name>
    <dbReference type="NCBI Taxonomy" id="5763"/>
    <lineage>
        <taxon>Eukaryota</taxon>
        <taxon>Discoba</taxon>
        <taxon>Heterolobosea</taxon>
        <taxon>Tetramitia</taxon>
        <taxon>Eutetramitia</taxon>
        <taxon>Vahlkampfiidae</taxon>
        <taxon>Naegleria</taxon>
    </lineage>
</organism>
<evidence type="ECO:0000256" key="1">
    <source>
        <dbReference type="ARBA" id="ARBA00022441"/>
    </source>
</evidence>
<dbReference type="PANTHER" id="PTHR24412:SF441">
    <property type="entry name" value="KELCH-LIKE PROTEIN 28"/>
    <property type="match status" value="1"/>
</dbReference>
<dbReference type="RefSeq" id="XP_044559114.1">
    <property type="nucleotide sequence ID" value="XM_044710068.1"/>
</dbReference>
<evidence type="ECO:0000256" key="3">
    <source>
        <dbReference type="SAM" id="MobiDB-lite"/>
    </source>
</evidence>
<dbReference type="AlphaFoldDB" id="A0A6A5BIZ7"/>
<dbReference type="PANTHER" id="PTHR24412">
    <property type="entry name" value="KELCH PROTEIN"/>
    <property type="match status" value="1"/>
</dbReference>
<dbReference type="VEuPathDB" id="AmoebaDB:NF0083230"/>
<gene>
    <name evidence="5" type="ORF">FDP41_006433</name>
</gene>
<feature type="domain" description="BTB" evidence="4">
    <location>
        <begin position="536"/>
        <end position="617"/>
    </location>
</feature>
<dbReference type="SUPFAM" id="SSF54695">
    <property type="entry name" value="POZ domain"/>
    <property type="match status" value="2"/>
</dbReference>
<dbReference type="Gene3D" id="2.120.10.80">
    <property type="entry name" value="Kelch-type beta propeller"/>
    <property type="match status" value="1"/>
</dbReference>
<protein>
    <recommendedName>
        <fullName evidence="4">BTB domain-containing protein</fullName>
    </recommendedName>
</protein>
<dbReference type="SUPFAM" id="SSF117281">
    <property type="entry name" value="Kelch motif"/>
    <property type="match status" value="1"/>
</dbReference>
<dbReference type="GeneID" id="68113651"/>
<keyword evidence="2" id="KW-0677">Repeat</keyword>
<dbReference type="Proteomes" id="UP000444721">
    <property type="component" value="Unassembled WGS sequence"/>
</dbReference>
<dbReference type="InterPro" id="IPR015915">
    <property type="entry name" value="Kelch-typ_b-propeller"/>
</dbReference>
<evidence type="ECO:0000313" key="5">
    <source>
        <dbReference type="EMBL" id="KAF0974401.1"/>
    </source>
</evidence>
<dbReference type="VEuPathDB" id="AmoebaDB:NfTy_089950"/>
<evidence type="ECO:0000259" key="4">
    <source>
        <dbReference type="PROSITE" id="PS50097"/>
    </source>
</evidence>
<keyword evidence="1" id="KW-0880">Kelch repeat</keyword>